<organism evidence="3 4">
    <name type="scientific">Sporomusa termitida</name>
    <dbReference type="NCBI Taxonomy" id="2377"/>
    <lineage>
        <taxon>Bacteria</taxon>
        <taxon>Bacillati</taxon>
        <taxon>Bacillota</taxon>
        <taxon>Negativicutes</taxon>
        <taxon>Selenomonadales</taxon>
        <taxon>Sporomusaceae</taxon>
        <taxon>Sporomusa</taxon>
    </lineage>
</organism>
<protein>
    <submittedName>
        <fullName evidence="3">Outer membrane protein (OmpH-like)</fullName>
    </submittedName>
</protein>
<dbReference type="RefSeq" id="WP_170233337.1">
    <property type="nucleotide sequence ID" value="NZ_CP036259.1"/>
</dbReference>
<dbReference type="InterPro" id="IPR005632">
    <property type="entry name" value="Chaperone_Skp"/>
</dbReference>
<comment type="similarity">
    <text evidence="1">Belongs to the Skp family.</text>
</comment>
<gene>
    <name evidence="3" type="ORF">SPTER_39700</name>
</gene>
<dbReference type="Pfam" id="PF03938">
    <property type="entry name" value="OmpH"/>
    <property type="match status" value="1"/>
</dbReference>
<dbReference type="SMART" id="SM00935">
    <property type="entry name" value="OmpH"/>
    <property type="match status" value="1"/>
</dbReference>
<evidence type="ECO:0000313" key="3">
    <source>
        <dbReference type="EMBL" id="QDR82542.1"/>
    </source>
</evidence>
<dbReference type="KEGG" id="sted:SPTER_39700"/>
<name>A0A517DYW9_9FIRM</name>
<evidence type="ECO:0000256" key="2">
    <source>
        <dbReference type="ARBA" id="ARBA00022729"/>
    </source>
</evidence>
<dbReference type="EMBL" id="CP036259">
    <property type="protein sequence ID" value="QDR82542.1"/>
    <property type="molecule type" value="Genomic_DNA"/>
</dbReference>
<dbReference type="Gene3D" id="3.30.910.20">
    <property type="entry name" value="Skp domain"/>
    <property type="match status" value="1"/>
</dbReference>
<dbReference type="PANTHER" id="PTHR35089">
    <property type="entry name" value="CHAPERONE PROTEIN SKP"/>
    <property type="match status" value="1"/>
</dbReference>
<dbReference type="GO" id="GO:0050821">
    <property type="term" value="P:protein stabilization"/>
    <property type="evidence" value="ECO:0007669"/>
    <property type="project" value="TreeGrafter"/>
</dbReference>
<accession>A0A517DYW9</accession>
<proteinExistence type="inferred from homology"/>
<reference evidence="3 4" key="1">
    <citation type="submission" date="2019-02" db="EMBL/GenBank/DDBJ databases">
        <title>Closed genome of Sporomusa termitida DSM 4440.</title>
        <authorList>
            <person name="Poehlein A."/>
            <person name="Daniel R."/>
        </authorList>
    </citation>
    <scope>NUCLEOTIDE SEQUENCE [LARGE SCALE GENOMIC DNA]</scope>
    <source>
        <strain evidence="3 4">DSM 4440</strain>
    </source>
</reference>
<dbReference type="SUPFAM" id="SSF111384">
    <property type="entry name" value="OmpH-like"/>
    <property type="match status" value="1"/>
</dbReference>
<dbReference type="Proteomes" id="UP000320776">
    <property type="component" value="Chromosome"/>
</dbReference>
<dbReference type="AlphaFoldDB" id="A0A517DYW9"/>
<evidence type="ECO:0000256" key="1">
    <source>
        <dbReference type="ARBA" id="ARBA00009091"/>
    </source>
</evidence>
<keyword evidence="4" id="KW-1185">Reference proteome</keyword>
<dbReference type="GO" id="GO:0051082">
    <property type="term" value="F:unfolded protein binding"/>
    <property type="evidence" value="ECO:0007669"/>
    <property type="project" value="InterPro"/>
</dbReference>
<dbReference type="GO" id="GO:0005829">
    <property type="term" value="C:cytosol"/>
    <property type="evidence" value="ECO:0007669"/>
    <property type="project" value="TreeGrafter"/>
</dbReference>
<dbReference type="InterPro" id="IPR024930">
    <property type="entry name" value="Skp_dom_sf"/>
</dbReference>
<keyword evidence="2" id="KW-0732">Signal</keyword>
<sequence length="154" mass="16842">MKQANSKICKQITISIAAFFAFGMFGVLTPAPVLAAKAKNEQTIGYVDRQQVFSGYPGIQEIMQRIQDLRAEAQKDYDTNTKDLPVADKKAYSDRLALQQAQREDELMDPVRAKIEAAIKAIAAAKGLHVILDAAIVIYGGTDITADVITKVSR</sequence>
<dbReference type="PANTHER" id="PTHR35089:SF1">
    <property type="entry name" value="CHAPERONE PROTEIN SKP"/>
    <property type="match status" value="1"/>
</dbReference>
<evidence type="ECO:0000313" key="4">
    <source>
        <dbReference type="Proteomes" id="UP000320776"/>
    </source>
</evidence>